<dbReference type="RefSeq" id="WP_142833559.1">
    <property type="nucleotide sequence ID" value="NZ_VFSV01000005.1"/>
</dbReference>
<evidence type="ECO:0000256" key="2">
    <source>
        <dbReference type="RuleBase" id="RU003707"/>
    </source>
</evidence>
<dbReference type="InterPro" id="IPR001753">
    <property type="entry name" value="Enoyl-CoA_hydra/iso"/>
</dbReference>
<organism evidence="3 4">
    <name type="scientific">Palleronia caenipelagi</name>
    <dbReference type="NCBI Taxonomy" id="2489174"/>
    <lineage>
        <taxon>Bacteria</taxon>
        <taxon>Pseudomonadati</taxon>
        <taxon>Pseudomonadota</taxon>
        <taxon>Alphaproteobacteria</taxon>
        <taxon>Rhodobacterales</taxon>
        <taxon>Roseobacteraceae</taxon>
        <taxon>Palleronia</taxon>
    </lineage>
</organism>
<dbReference type="GO" id="GO:0006635">
    <property type="term" value="P:fatty acid beta-oxidation"/>
    <property type="evidence" value="ECO:0007669"/>
    <property type="project" value="TreeGrafter"/>
</dbReference>
<comment type="caution">
    <text evidence="3">The sequence shown here is derived from an EMBL/GenBank/DDBJ whole genome shotgun (WGS) entry which is preliminary data.</text>
</comment>
<proteinExistence type="inferred from homology"/>
<dbReference type="SUPFAM" id="SSF52096">
    <property type="entry name" value="ClpP/crotonase"/>
    <property type="match status" value="1"/>
</dbReference>
<accession>A0A547Q8A8</accession>
<dbReference type="CDD" id="cd06558">
    <property type="entry name" value="crotonase-like"/>
    <property type="match status" value="1"/>
</dbReference>
<evidence type="ECO:0000256" key="1">
    <source>
        <dbReference type="ARBA" id="ARBA00005254"/>
    </source>
</evidence>
<dbReference type="EMBL" id="VFSV01000005">
    <property type="protein sequence ID" value="TRD22615.1"/>
    <property type="molecule type" value="Genomic_DNA"/>
</dbReference>
<dbReference type="Gene3D" id="3.90.226.10">
    <property type="entry name" value="2-enoyl-CoA Hydratase, Chain A, domain 1"/>
    <property type="match status" value="1"/>
</dbReference>
<dbReference type="AlphaFoldDB" id="A0A547Q8A8"/>
<gene>
    <name evidence="3" type="ORF">FEV53_04150</name>
</gene>
<comment type="similarity">
    <text evidence="1 2">Belongs to the enoyl-CoA hydratase/isomerase family.</text>
</comment>
<dbReference type="GO" id="GO:0016853">
    <property type="term" value="F:isomerase activity"/>
    <property type="evidence" value="ECO:0007669"/>
    <property type="project" value="UniProtKB-KW"/>
</dbReference>
<protein>
    <submittedName>
        <fullName evidence="3">Enoyl-CoA hydratase/isomerase family protein</fullName>
    </submittedName>
</protein>
<keyword evidence="4" id="KW-1185">Reference proteome</keyword>
<name>A0A547Q8A8_9RHOB</name>
<keyword evidence="3" id="KW-0413">Isomerase</keyword>
<dbReference type="Pfam" id="PF00378">
    <property type="entry name" value="ECH_1"/>
    <property type="match status" value="1"/>
</dbReference>
<dbReference type="Proteomes" id="UP000318590">
    <property type="component" value="Unassembled WGS sequence"/>
</dbReference>
<sequence length="207" mass="21676">MGLIETRVEGGLCHITLNRPDKANALSSAMLEQLVEAVQQANARRALILTGSGSVFSAGADLKEAAEGLATSPLWEKLSAAVSDYPGLSIAALNGPCAGGAMGMVLAADLRIAMPTARFFYPVMRMGYLPQPSDVPRLTRLIGPARAKLILMGGAKVSATEALQFGLIDRITEDIDAEIASLTKDLCVASPDHAAAIRQMIVQTTAT</sequence>
<dbReference type="OrthoDB" id="7848551at2"/>
<reference evidence="3 4" key="1">
    <citation type="submission" date="2019-06" db="EMBL/GenBank/DDBJ databases">
        <title>Paenimaribius caenipelagi gen. nov., sp. nov., isolated from a tidal flat.</title>
        <authorList>
            <person name="Yoon J.-H."/>
        </authorList>
    </citation>
    <scope>NUCLEOTIDE SEQUENCE [LARGE SCALE GENOMIC DNA]</scope>
    <source>
        <strain evidence="3 4">JBTF-M29</strain>
    </source>
</reference>
<evidence type="ECO:0000313" key="4">
    <source>
        <dbReference type="Proteomes" id="UP000318590"/>
    </source>
</evidence>
<dbReference type="PANTHER" id="PTHR11941:SF54">
    <property type="entry name" value="ENOYL-COA HYDRATASE, MITOCHONDRIAL"/>
    <property type="match status" value="1"/>
</dbReference>
<dbReference type="InterPro" id="IPR029045">
    <property type="entry name" value="ClpP/crotonase-like_dom_sf"/>
</dbReference>
<evidence type="ECO:0000313" key="3">
    <source>
        <dbReference type="EMBL" id="TRD22615.1"/>
    </source>
</evidence>
<dbReference type="PROSITE" id="PS00166">
    <property type="entry name" value="ENOYL_COA_HYDRATASE"/>
    <property type="match status" value="1"/>
</dbReference>
<dbReference type="InterPro" id="IPR018376">
    <property type="entry name" value="Enoyl-CoA_hyd/isom_CS"/>
</dbReference>
<dbReference type="PANTHER" id="PTHR11941">
    <property type="entry name" value="ENOYL-COA HYDRATASE-RELATED"/>
    <property type="match status" value="1"/>
</dbReference>